<proteinExistence type="inferred from homology"/>
<gene>
    <name evidence="8" type="ORF">DA391_18090</name>
</gene>
<dbReference type="Pfam" id="PF00933">
    <property type="entry name" value="Glyco_hydro_3"/>
    <property type="match status" value="1"/>
</dbReference>
<dbReference type="InterPro" id="IPR036962">
    <property type="entry name" value="Glyco_hydro_3_N_sf"/>
</dbReference>
<dbReference type="Gene3D" id="3.20.20.300">
    <property type="entry name" value="Glycoside hydrolase, family 3, N-terminal domain"/>
    <property type="match status" value="1"/>
</dbReference>
<organism evidence="8 9">
    <name type="scientific">Yersinia massiliensis</name>
    <dbReference type="NCBI Taxonomy" id="419257"/>
    <lineage>
        <taxon>Bacteria</taxon>
        <taxon>Pseudomonadati</taxon>
        <taxon>Pseudomonadota</taxon>
        <taxon>Gammaproteobacteria</taxon>
        <taxon>Enterobacterales</taxon>
        <taxon>Yersiniaceae</taxon>
        <taxon>Yersinia</taxon>
    </lineage>
</organism>
<evidence type="ECO:0000256" key="5">
    <source>
        <dbReference type="ARBA" id="ARBA00023295"/>
    </source>
</evidence>
<keyword evidence="9" id="KW-1185">Reference proteome</keyword>
<dbReference type="PRINTS" id="PR00133">
    <property type="entry name" value="GLHYDRLASE3"/>
</dbReference>
<evidence type="ECO:0000256" key="6">
    <source>
        <dbReference type="SAM" id="SignalP"/>
    </source>
</evidence>
<evidence type="ECO:0000313" key="9">
    <source>
        <dbReference type="Proteomes" id="UP000240908"/>
    </source>
</evidence>
<dbReference type="PANTHER" id="PTHR30480">
    <property type="entry name" value="BETA-HEXOSAMINIDASE-RELATED"/>
    <property type="match status" value="1"/>
</dbReference>
<dbReference type="InterPro" id="IPR036881">
    <property type="entry name" value="Glyco_hydro_3_C_sf"/>
</dbReference>
<feature type="domain" description="Glycoside hydrolase family 3 N-terminal" evidence="7">
    <location>
        <begin position="49"/>
        <end position="393"/>
    </location>
</feature>
<evidence type="ECO:0000259" key="7">
    <source>
        <dbReference type="Pfam" id="PF00933"/>
    </source>
</evidence>
<comment type="catalytic activity">
    <reaction evidence="1">
        <text>Hydrolysis of terminal non-reducing N-acetyl-D-hexosamine residues in N-acetyl-beta-D-hexosaminides.</text>
        <dbReference type="EC" id="3.2.1.52"/>
    </reaction>
</comment>
<sequence>MELFMKKIISAIFLFSTGSYAATISDSQLKEMWQSPKTAAETLINQMSFEEKLGQMLMVDIRSWDESNTENKTPFITINDSVSKMIKDYSLGSVILFRENLIDTPQTVELINHIQNARNNLPLFISTDQEGGYVTRLRVGTEMPGNMALGATGSPKLAKQAGTIHGYELTSLGFNFNFGPVVDVNNNQNNPVIGVRSYSDDPILVGKLARSYIEGIQQYPVLTSLKHFPGHGNVSSDTHFALPSINIDKAAWSQIELKPFLEVMPDSDAIMTAHVVVPALDDAKLTNTKGEEIGTPATLSKPILTDLLRHQLKFEGLILTDAMDMGAITGNFDRQWSIKQAILAGNDIVLMPLAIKDKSSIEQLGELYHYLKTEAGKDAVLKQRIEESAQRVIYTKLNKQLSPAPHDAAKAQTIVASKAHKDLENAISEQAITLIKNDQVLPYRLKQQNEMMVFSDEGPRNELISKHLNDIANELKVSLNVKHQVIKLGLDTLTTEEIEKQIEGQQFIILATYNLKENPMNAQRIIDVANNKKIPLVVISTRNPYDIAYLSGVKANIAIYGITGFDVTNNVRNSLETNIRSGLRTLFQGPAGKQDILAKPQGKLPVDIKTPDANKVLYPRGYGLTIL</sequence>
<reference evidence="9" key="1">
    <citation type="journal article" date="2018" name="Genome Announc.">
        <title>First complete genome sequence of Yersinia massiliensis.</title>
        <authorList>
            <person name="Thomas M.C."/>
            <person name="Arling V."/>
            <person name="Goji N."/>
            <person name="Janzen T.W."/>
            <person name="Duceppe M.-O."/>
            <person name="Mathews A."/>
            <person name="Carrillo C."/>
            <person name="Amoako K."/>
        </authorList>
    </citation>
    <scope>NUCLEOTIDE SEQUENCE [LARGE SCALE GENOMIC DNA]</scope>
    <source>
        <strain evidence="9">GTA</strain>
    </source>
</reference>
<dbReference type="SUPFAM" id="SSF51445">
    <property type="entry name" value="(Trans)glycosidases"/>
    <property type="match status" value="1"/>
</dbReference>
<evidence type="ECO:0000256" key="4">
    <source>
        <dbReference type="ARBA" id="ARBA00022801"/>
    </source>
</evidence>
<feature type="chain" id="PRO_5046848582" description="beta-N-acetylhexosaminidase" evidence="6">
    <location>
        <begin position="22"/>
        <end position="627"/>
    </location>
</feature>
<name>A0ABM6UWL4_9GAMM</name>
<dbReference type="GO" id="GO:0016787">
    <property type="term" value="F:hydrolase activity"/>
    <property type="evidence" value="ECO:0007669"/>
    <property type="project" value="UniProtKB-KW"/>
</dbReference>
<dbReference type="EC" id="3.2.1.52" evidence="3"/>
<dbReference type="InterPro" id="IPR001764">
    <property type="entry name" value="Glyco_hydro_3_N"/>
</dbReference>
<evidence type="ECO:0000256" key="3">
    <source>
        <dbReference type="ARBA" id="ARBA00012663"/>
    </source>
</evidence>
<comment type="similarity">
    <text evidence="2">Belongs to the glycosyl hydrolase 3 family.</text>
</comment>
<dbReference type="Proteomes" id="UP000240908">
    <property type="component" value="Chromosome"/>
</dbReference>
<dbReference type="InterPro" id="IPR019800">
    <property type="entry name" value="Glyco_hydro_3_AS"/>
</dbReference>
<keyword evidence="6" id="KW-0732">Signal</keyword>
<dbReference type="InterPro" id="IPR017853">
    <property type="entry name" value="GH"/>
</dbReference>
<evidence type="ECO:0000256" key="2">
    <source>
        <dbReference type="ARBA" id="ARBA00005336"/>
    </source>
</evidence>
<accession>A0ABM6UWL4</accession>
<evidence type="ECO:0000256" key="1">
    <source>
        <dbReference type="ARBA" id="ARBA00001231"/>
    </source>
</evidence>
<dbReference type="PANTHER" id="PTHR30480:SF13">
    <property type="entry name" value="BETA-HEXOSAMINIDASE"/>
    <property type="match status" value="1"/>
</dbReference>
<dbReference type="InterPro" id="IPR050226">
    <property type="entry name" value="NagZ_Beta-hexosaminidase"/>
</dbReference>
<dbReference type="Gene3D" id="3.40.50.1700">
    <property type="entry name" value="Glycoside hydrolase family 3 C-terminal domain"/>
    <property type="match status" value="1"/>
</dbReference>
<evidence type="ECO:0000313" key="8">
    <source>
        <dbReference type="EMBL" id="AVX39408.1"/>
    </source>
</evidence>
<feature type="signal peptide" evidence="6">
    <location>
        <begin position="1"/>
        <end position="21"/>
    </location>
</feature>
<dbReference type="EMBL" id="CP028487">
    <property type="protein sequence ID" value="AVX39408.1"/>
    <property type="molecule type" value="Genomic_DNA"/>
</dbReference>
<dbReference type="PROSITE" id="PS00775">
    <property type="entry name" value="GLYCOSYL_HYDROL_F3"/>
    <property type="match status" value="1"/>
</dbReference>
<keyword evidence="5" id="KW-0326">Glycosidase</keyword>
<protein>
    <recommendedName>
        <fullName evidence="3">beta-N-acetylhexosaminidase</fullName>
        <ecNumber evidence="3">3.2.1.52</ecNumber>
    </recommendedName>
</protein>
<keyword evidence="4 8" id="KW-0378">Hydrolase</keyword>